<reference evidence="3 4" key="1">
    <citation type="submission" date="2014-12" db="EMBL/GenBank/DDBJ databases">
        <title>16Stimator: statistical estimation of ribosomal gene copy numbers from draft genome assemblies.</title>
        <authorList>
            <person name="Perisin M.A."/>
            <person name="Vetter M."/>
            <person name="Gilbert J.A."/>
            <person name="Bergelson J."/>
        </authorList>
    </citation>
    <scope>NUCLEOTIDE SEQUENCE [LARGE SCALE GENOMIC DNA]</scope>
    <source>
        <strain evidence="3 4">MEJ076</strain>
    </source>
</reference>
<dbReference type="SFLD" id="SFLDG00358">
    <property type="entry name" value="Main_(cytGST)"/>
    <property type="match status" value="1"/>
</dbReference>
<accession>A0A0D0KHV2</accession>
<dbReference type="SFLD" id="SFLDS00019">
    <property type="entry name" value="Glutathione_Transferase_(cytos"/>
    <property type="match status" value="1"/>
</dbReference>
<feature type="domain" description="GST N-terminal" evidence="2">
    <location>
        <begin position="1"/>
        <end position="81"/>
    </location>
</feature>
<sequence length="208" mass="23121">MSDLTLYTNPMSRGRIVRWMLEEVGATYNTEYLDYAGAMKSDAYKAINPMGKVPAIKHGNTVITETAAICAYLADAFPQANLAPPIAERGTYYRWFFYAAGPLEMSVTTKSMGFEIGPDKQRMAGCGAYSDVMDTIEKALEANRYIAGDKFTAADVYIGSQLSWGMQFGTIEKRQRFVDYTANLKEREAYKRATQMDDDALKAQQAAG</sequence>
<dbReference type="GO" id="GO:0016740">
    <property type="term" value="F:transferase activity"/>
    <property type="evidence" value="ECO:0007669"/>
    <property type="project" value="UniProtKB-KW"/>
</dbReference>
<dbReference type="InterPro" id="IPR036282">
    <property type="entry name" value="Glutathione-S-Trfase_C_sf"/>
</dbReference>
<dbReference type="CDD" id="cd03207">
    <property type="entry name" value="GST_C_8"/>
    <property type="match status" value="1"/>
</dbReference>
<dbReference type="EMBL" id="JXQV01000030">
    <property type="protein sequence ID" value="KIP98913.1"/>
    <property type="molecule type" value="Genomic_DNA"/>
</dbReference>
<dbReference type="Pfam" id="PF00043">
    <property type="entry name" value="GST_C"/>
    <property type="match status" value="1"/>
</dbReference>
<dbReference type="InterPro" id="IPR004046">
    <property type="entry name" value="GST_C"/>
</dbReference>
<dbReference type="Gene3D" id="3.40.30.10">
    <property type="entry name" value="Glutaredoxin"/>
    <property type="match status" value="1"/>
</dbReference>
<protein>
    <submittedName>
        <fullName evidence="3">Glutathione S-transferase</fullName>
    </submittedName>
</protein>
<evidence type="ECO:0000313" key="3">
    <source>
        <dbReference type="EMBL" id="KIP98913.1"/>
    </source>
</evidence>
<dbReference type="InterPro" id="IPR036249">
    <property type="entry name" value="Thioredoxin-like_sf"/>
</dbReference>
<organism evidence="3 4">
    <name type="scientific">Agrobacterium tumefaciens</name>
    <dbReference type="NCBI Taxonomy" id="358"/>
    <lineage>
        <taxon>Bacteria</taxon>
        <taxon>Pseudomonadati</taxon>
        <taxon>Pseudomonadota</taxon>
        <taxon>Alphaproteobacteria</taxon>
        <taxon>Hyphomicrobiales</taxon>
        <taxon>Rhizobiaceae</taxon>
        <taxon>Rhizobium/Agrobacterium group</taxon>
        <taxon>Agrobacterium</taxon>
        <taxon>Agrobacterium tumefaciens complex</taxon>
    </lineage>
</organism>
<dbReference type="PROSITE" id="PS50404">
    <property type="entry name" value="GST_NTER"/>
    <property type="match status" value="1"/>
</dbReference>
<evidence type="ECO:0000313" key="4">
    <source>
        <dbReference type="Proteomes" id="UP000035017"/>
    </source>
</evidence>
<dbReference type="PANTHER" id="PTHR44051:SF21">
    <property type="entry name" value="GLUTATHIONE S-TRANSFERASE FAMILY PROTEIN"/>
    <property type="match status" value="1"/>
</dbReference>
<dbReference type="Pfam" id="PF02798">
    <property type="entry name" value="GST_N"/>
    <property type="match status" value="1"/>
</dbReference>
<name>A0A0D0KHV2_AGRTU</name>
<dbReference type="InterPro" id="IPR040079">
    <property type="entry name" value="Glutathione_S-Trfase"/>
</dbReference>
<dbReference type="SFLD" id="SFLDG01150">
    <property type="entry name" value="Main.1:_Beta-like"/>
    <property type="match status" value="1"/>
</dbReference>
<dbReference type="OrthoDB" id="5740960at2"/>
<dbReference type="CDD" id="cd03046">
    <property type="entry name" value="GST_N_GTT1_like"/>
    <property type="match status" value="1"/>
</dbReference>
<dbReference type="InterPro" id="IPR004045">
    <property type="entry name" value="Glutathione_S-Trfase_N"/>
</dbReference>
<evidence type="ECO:0000256" key="1">
    <source>
        <dbReference type="RuleBase" id="RU003494"/>
    </source>
</evidence>
<proteinExistence type="inferred from homology"/>
<dbReference type="SUPFAM" id="SSF52833">
    <property type="entry name" value="Thioredoxin-like"/>
    <property type="match status" value="1"/>
</dbReference>
<dbReference type="SUPFAM" id="SSF47616">
    <property type="entry name" value="GST C-terminal domain-like"/>
    <property type="match status" value="1"/>
</dbReference>
<keyword evidence="3" id="KW-0808">Transferase</keyword>
<dbReference type="AlphaFoldDB" id="A0A0D0KHV2"/>
<gene>
    <name evidence="3" type="ORF">RU07_19580</name>
</gene>
<dbReference type="PANTHER" id="PTHR44051">
    <property type="entry name" value="GLUTATHIONE S-TRANSFERASE-RELATED"/>
    <property type="match status" value="1"/>
</dbReference>
<dbReference type="Proteomes" id="UP000035017">
    <property type="component" value="Unassembled WGS sequence"/>
</dbReference>
<dbReference type="Gene3D" id="1.20.1050.10">
    <property type="match status" value="1"/>
</dbReference>
<comment type="caution">
    <text evidence="3">The sequence shown here is derived from an EMBL/GenBank/DDBJ whole genome shotgun (WGS) entry which is preliminary data.</text>
</comment>
<evidence type="ECO:0000259" key="2">
    <source>
        <dbReference type="PROSITE" id="PS50404"/>
    </source>
</evidence>
<comment type="similarity">
    <text evidence="1">Belongs to the GST superfamily.</text>
</comment>